<evidence type="ECO:0000313" key="1">
    <source>
        <dbReference type="EMBL" id="STF42179.1"/>
    </source>
</evidence>
<dbReference type="GO" id="GO:0022857">
    <property type="term" value="F:transmembrane transporter activity"/>
    <property type="evidence" value="ECO:0007669"/>
    <property type="project" value="InterPro"/>
</dbReference>
<dbReference type="Pfam" id="PF00873">
    <property type="entry name" value="ACR_tran"/>
    <property type="match status" value="1"/>
</dbReference>
<dbReference type="Gene3D" id="3.30.70.1440">
    <property type="entry name" value="Multidrug efflux transporter AcrB pore domain"/>
    <property type="match status" value="1"/>
</dbReference>
<reference evidence="1 2" key="1">
    <citation type="submission" date="2018-06" db="EMBL/GenBank/DDBJ databases">
        <authorList>
            <consortium name="Pathogen Informatics"/>
            <person name="Doyle S."/>
        </authorList>
    </citation>
    <scope>NUCLEOTIDE SEQUENCE [LARGE SCALE GENOMIC DNA]</scope>
    <source>
        <strain evidence="1 2">NCTC7928</strain>
    </source>
</reference>
<dbReference type="InterPro" id="IPR001036">
    <property type="entry name" value="Acrflvin-R"/>
</dbReference>
<dbReference type="EMBL" id="UGAB01000002">
    <property type="protein sequence ID" value="STF42179.1"/>
    <property type="molecule type" value="Genomic_DNA"/>
</dbReference>
<dbReference type="SUPFAM" id="SSF82693">
    <property type="entry name" value="Multidrug efflux transporter AcrB pore domain, PN1, PN2, PC1 and PC2 subdomains"/>
    <property type="match status" value="1"/>
</dbReference>
<evidence type="ECO:0000313" key="2">
    <source>
        <dbReference type="Proteomes" id="UP000254877"/>
    </source>
</evidence>
<dbReference type="Proteomes" id="UP000254877">
    <property type="component" value="Unassembled WGS sequence"/>
</dbReference>
<proteinExistence type="predicted"/>
<sequence>MVSPRLERYNGIPSMEILGEAAAGKSTGDAMKFMADLVAKLPAGVGYSWTGLSYQEALSSNQAPGAVCHFTGRGVPRPRRTL</sequence>
<protein>
    <submittedName>
        <fullName evidence="1">Multidrug resistance protein</fullName>
    </submittedName>
</protein>
<organism evidence="1 2">
    <name type="scientific">Escherichia coli</name>
    <dbReference type="NCBI Taxonomy" id="562"/>
    <lineage>
        <taxon>Bacteria</taxon>
        <taxon>Pseudomonadati</taxon>
        <taxon>Pseudomonadota</taxon>
        <taxon>Gammaproteobacteria</taxon>
        <taxon>Enterobacterales</taxon>
        <taxon>Enterobacteriaceae</taxon>
        <taxon>Escherichia</taxon>
    </lineage>
</organism>
<dbReference type="AlphaFoldDB" id="A0A376LD27"/>
<gene>
    <name evidence="1" type="primary">mdtF_3</name>
    <name evidence="1" type="ORF">NCTC7928_02805</name>
</gene>
<name>A0A376LD27_ECOLX</name>
<accession>A0A376LD27</accession>
<dbReference type="GO" id="GO:0016020">
    <property type="term" value="C:membrane"/>
    <property type="evidence" value="ECO:0007669"/>
    <property type="project" value="InterPro"/>
</dbReference>